<feature type="compositionally biased region" description="Polar residues" evidence="1">
    <location>
        <begin position="163"/>
        <end position="187"/>
    </location>
</feature>
<evidence type="ECO:0000313" key="2">
    <source>
        <dbReference type="EMBL" id="RDL39759.1"/>
    </source>
</evidence>
<accession>A0A370TW64</accession>
<reference evidence="2 3" key="1">
    <citation type="journal article" date="2018" name="IMA Fungus">
        <title>IMA Genome-F 9: Draft genome sequence of Annulohypoxylon stygium, Aspergillus mulundensis, Berkeleyomyces basicola (syn. Thielaviopsis basicola), Ceratocystis smalleyi, two Cercospora beticola strains, Coleophoma cylindrospora, Fusarium fracticaudum, Phialophora cf. hyalina, and Morchella septimelata.</title>
        <authorList>
            <person name="Wingfield B.D."/>
            <person name="Bills G.F."/>
            <person name="Dong Y."/>
            <person name="Huang W."/>
            <person name="Nel W.J."/>
            <person name="Swalarsk-Parry B.S."/>
            <person name="Vaghefi N."/>
            <person name="Wilken P.M."/>
            <person name="An Z."/>
            <person name="de Beer Z.W."/>
            <person name="De Vos L."/>
            <person name="Chen L."/>
            <person name="Duong T.A."/>
            <person name="Gao Y."/>
            <person name="Hammerbacher A."/>
            <person name="Kikkert J.R."/>
            <person name="Li Y."/>
            <person name="Li H."/>
            <person name="Li K."/>
            <person name="Li Q."/>
            <person name="Liu X."/>
            <person name="Ma X."/>
            <person name="Naidoo K."/>
            <person name="Pethybridge S.J."/>
            <person name="Sun J."/>
            <person name="Steenkamp E.T."/>
            <person name="van der Nest M.A."/>
            <person name="van Wyk S."/>
            <person name="Wingfield M.J."/>
            <person name="Xiong C."/>
            <person name="Yue Q."/>
            <person name="Zhang X."/>
        </authorList>
    </citation>
    <scope>NUCLEOTIDE SEQUENCE [LARGE SCALE GENOMIC DNA]</scope>
    <source>
        <strain evidence="2 3">BP 5553</strain>
    </source>
</reference>
<dbReference type="Proteomes" id="UP000254866">
    <property type="component" value="Unassembled WGS sequence"/>
</dbReference>
<keyword evidence="3" id="KW-1185">Reference proteome</keyword>
<comment type="caution">
    <text evidence="2">The sequence shown here is derived from an EMBL/GenBank/DDBJ whole genome shotgun (WGS) entry which is preliminary data.</text>
</comment>
<sequence length="355" mass="36526">MESISNIASAASRAIWGEQGQHQDTVGSYNDAHTTKTNETGGKEPISGEMGNVARGEPYDKGNLDPSTTKLDTTSSSVDPVATPYATGSSSTPSSRNPTSTTTNPYSESRPAETYNSFSESSAGYSGNNPSTSASNVAVSGYTPHSENGPTGPRHAESETGKTAKSSFSNLASPTSTVGPTNANDNSGPGAAPSVGADASSGARPKVKQQGADKPHDQPDSVERKKIQDTKQEAEDAAATSKSVDGPGPMSLEEKGRNGGNAASGGDEVDGHQQKSTGEGTGEKYVKSSGMKAEGGDFDAANPGAGKEADRLLEEKGVHREVEAKHASDDAIPSGETKPHKRGLGEKIKTKLHKH</sequence>
<feature type="compositionally biased region" description="Polar residues" evidence="1">
    <location>
        <begin position="114"/>
        <end position="149"/>
    </location>
</feature>
<feature type="compositionally biased region" description="Polar residues" evidence="1">
    <location>
        <begin position="20"/>
        <end position="40"/>
    </location>
</feature>
<dbReference type="RefSeq" id="XP_031872415.1">
    <property type="nucleotide sequence ID" value="XM_032012722.1"/>
</dbReference>
<dbReference type="EMBL" id="NPIC01000002">
    <property type="protein sequence ID" value="RDL39759.1"/>
    <property type="molecule type" value="Genomic_DNA"/>
</dbReference>
<dbReference type="GeneID" id="43596948"/>
<evidence type="ECO:0000256" key="1">
    <source>
        <dbReference type="SAM" id="MobiDB-lite"/>
    </source>
</evidence>
<organism evidence="2 3">
    <name type="scientific">Venustampulla echinocandica</name>
    <dbReference type="NCBI Taxonomy" id="2656787"/>
    <lineage>
        <taxon>Eukaryota</taxon>
        <taxon>Fungi</taxon>
        <taxon>Dikarya</taxon>
        <taxon>Ascomycota</taxon>
        <taxon>Pezizomycotina</taxon>
        <taxon>Leotiomycetes</taxon>
        <taxon>Helotiales</taxon>
        <taxon>Pleuroascaceae</taxon>
        <taxon>Venustampulla</taxon>
    </lineage>
</organism>
<feature type="compositionally biased region" description="Low complexity" evidence="1">
    <location>
        <begin position="1"/>
        <end position="15"/>
    </location>
</feature>
<proteinExistence type="predicted"/>
<name>A0A370TW64_9HELO</name>
<protein>
    <submittedName>
        <fullName evidence="2">Uncharacterized protein</fullName>
    </submittedName>
</protein>
<dbReference type="OrthoDB" id="5388207at2759"/>
<dbReference type="AlphaFoldDB" id="A0A370TW64"/>
<evidence type="ECO:0000313" key="3">
    <source>
        <dbReference type="Proteomes" id="UP000254866"/>
    </source>
</evidence>
<feature type="compositionally biased region" description="Basic and acidic residues" evidence="1">
    <location>
        <begin position="307"/>
        <end position="329"/>
    </location>
</feature>
<feature type="compositionally biased region" description="Low complexity" evidence="1">
    <location>
        <begin position="82"/>
        <end position="107"/>
    </location>
</feature>
<feature type="region of interest" description="Disordered" evidence="1">
    <location>
        <begin position="1"/>
        <end position="355"/>
    </location>
</feature>
<gene>
    <name evidence="2" type="ORF">BP5553_04099</name>
</gene>
<feature type="compositionally biased region" description="Polar residues" evidence="1">
    <location>
        <begin position="65"/>
        <end position="78"/>
    </location>
</feature>
<dbReference type="STRING" id="2656787.A0A370TW64"/>
<feature type="compositionally biased region" description="Basic and acidic residues" evidence="1">
    <location>
        <begin position="211"/>
        <end position="234"/>
    </location>
</feature>